<evidence type="ECO:0000256" key="5">
    <source>
        <dbReference type="ARBA" id="ARBA00023163"/>
    </source>
</evidence>
<comment type="caution">
    <text evidence="8">The sequence shown here is derived from an EMBL/GenBank/DDBJ whole genome shotgun (WGS) entry which is preliminary data.</text>
</comment>
<dbReference type="CDD" id="cd04518">
    <property type="entry name" value="TBP_archaea"/>
    <property type="match status" value="1"/>
</dbReference>
<gene>
    <name evidence="7" type="primary">tbp</name>
    <name evidence="8" type="ORF">AMR74_01825</name>
</gene>
<dbReference type="NCBIfam" id="NF001597">
    <property type="entry name" value="PRK00394.2-2"/>
    <property type="match status" value="1"/>
</dbReference>
<accession>A0A0M9ATS3</accession>
<comment type="function">
    <text evidence="6 7">General factor that plays a role in the activation of archaeal genes transcribed by RNA polymerase. Binds specifically to the TATA box promoter element which lies close to the position of transcription initiation.</text>
</comment>
<comment type="similarity">
    <text evidence="1 7">Belongs to the TBP family.</text>
</comment>
<dbReference type="InterPro" id="IPR033711">
    <property type="entry name" value="TBP_archaea"/>
</dbReference>
<reference evidence="8 9" key="1">
    <citation type="submission" date="2015-08" db="EMBL/GenBank/DDBJ databases">
        <title>Genomes of Isolates from Cabo Rojo, PR.</title>
        <authorList>
            <person name="Sanchez-Nieves R.L."/>
            <person name="Montalvo-Rodriguez R."/>
        </authorList>
    </citation>
    <scope>NUCLEOTIDE SEQUENCE [LARGE SCALE GENOMIC DNA]</scope>
    <source>
        <strain evidence="8 9">5</strain>
    </source>
</reference>
<dbReference type="GO" id="GO:0003677">
    <property type="term" value="F:DNA binding"/>
    <property type="evidence" value="ECO:0007669"/>
    <property type="project" value="UniProtKB-KW"/>
</dbReference>
<keyword evidence="9" id="KW-1185">Reference proteome</keyword>
<evidence type="ECO:0000313" key="8">
    <source>
        <dbReference type="EMBL" id="KOX97665.1"/>
    </source>
</evidence>
<dbReference type="AlphaFoldDB" id="A0A0M9ATS3"/>
<dbReference type="Pfam" id="PF00352">
    <property type="entry name" value="TBP"/>
    <property type="match status" value="2"/>
</dbReference>
<evidence type="ECO:0000256" key="3">
    <source>
        <dbReference type="ARBA" id="ARBA00023015"/>
    </source>
</evidence>
<dbReference type="GO" id="GO:0006352">
    <property type="term" value="P:DNA-templated transcription initiation"/>
    <property type="evidence" value="ECO:0007669"/>
    <property type="project" value="InterPro"/>
</dbReference>
<evidence type="ECO:0000256" key="2">
    <source>
        <dbReference type="ARBA" id="ARBA00022737"/>
    </source>
</evidence>
<keyword evidence="2 7" id="KW-0677">Repeat</keyword>
<dbReference type="Gene3D" id="3.30.310.10">
    <property type="entry name" value="TATA-Binding Protein"/>
    <property type="match status" value="2"/>
</dbReference>
<keyword evidence="5 7" id="KW-0804">Transcription</keyword>
<dbReference type="PANTHER" id="PTHR10126">
    <property type="entry name" value="TATA-BOX BINDING PROTEIN"/>
    <property type="match status" value="1"/>
</dbReference>
<feature type="repeat" description="1" evidence="7">
    <location>
        <begin position="11"/>
        <end position="87"/>
    </location>
</feature>
<protein>
    <recommendedName>
        <fullName evidence="7">TATA-box-binding protein</fullName>
    </recommendedName>
    <alternativeName>
        <fullName evidence="7">Box A-binding protein</fullName>
        <shortName evidence="7">BAP</shortName>
    </alternativeName>
    <alternativeName>
        <fullName evidence="7">TATA sequence-binding protein</fullName>
        <shortName evidence="7">TBP</shortName>
    </alternativeName>
    <alternativeName>
        <fullName evidence="7">TATA-box factor</fullName>
    </alternativeName>
</protein>
<dbReference type="EMBL" id="LIST01000001">
    <property type="protein sequence ID" value="KOX97665.1"/>
    <property type="molecule type" value="Genomic_DNA"/>
</dbReference>
<name>A0A0M9ATS3_9EURY</name>
<dbReference type="FunFam" id="3.30.310.10:FF:000010">
    <property type="entry name" value="TATA-box-binding protein"/>
    <property type="match status" value="1"/>
</dbReference>
<dbReference type="SUPFAM" id="SSF55945">
    <property type="entry name" value="TATA-box binding protein-like"/>
    <property type="match status" value="2"/>
</dbReference>
<dbReference type="PRINTS" id="PR00686">
    <property type="entry name" value="TIFACTORIID"/>
</dbReference>
<dbReference type="Proteomes" id="UP000037747">
    <property type="component" value="Unassembled WGS sequence"/>
</dbReference>
<dbReference type="GeneID" id="55594819"/>
<evidence type="ECO:0000313" key="9">
    <source>
        <dbReference type="Proteomes" id="UP000037747"/>
    </source>
</evidence>
<keyword evidence="3 7" id="KW-0805">Transcription regulation</keyword>
<sequence>MTADPKETITVENVVASTGIGQELDLQSVAMDLEGADYDPEQFPGLVYRTTDPKSAALIFRSGKIVCTGANSIEAVHESLDTVFGELRALQIPIEDPEITVQNIVTSADLGESLNLNAIAIGLGLEHIEYEPEQFPGLVYRLDEPEVVALLFGSGKVVVTGGTSADDAAAAVDVIVEELNGLGLLG</sequence>
<organism evidence="8 9">
    <name type="scientific">Halorubrum tropicale</name>
    <dbReference type="NCBI Taxonomy" id="1765655"/>
    <lineage>
        <taxon>Archaea</taxon>
        <taxon>Methanobacteriati</taxon>
        <taxon>Methanobacteriota</taxon>
        <taxon>Stenosarchaea group</taxon>
        <taxon>Halobacteria</taxon>
        <taxon>Halobacteriales</taxon>
        <taxon>Haloferacaceae</taxon>
        <taxon>Halorubrum</taxon>
    </lineage>
</organism>
<evidence type="ECO:0000256" key="7">
    <source>
        <dbReference type="HAMAP-Rule" id="MF_00408"/>
    </source>
</evidence>
<dbReference type="OrthoDB" id="350539at2157"/>
<dbReference type="HAMAP" id="MF_00408">
    <property type="entry name" value="TATA_bind_prot_arch"/>
    <property type="match status" value="1"/>
</dbReference>
<proteinExistence type="inferred from homology"/>
<dbReference type="InterPro" id="IPR000814">
    <property type="entry name" value="TBP"/>
</dbReference>
<dbReference type="NCBIfam" id="NF001593">
    <property type="entry name" value="PRK00394.1-2"/>
    <property type="match status" value="1"/>
</dbReference>
<dbReference type="NCBIfam" id="NF001595">
    <property type="entry name" value="PRK00394.1-5"/>
    <property type="match status" value="1"/>
</dbReference>
<comment type="caution">
    <text evidence="7">Lacks conserved residue(s) required for the propagation of feature annotation.</text>
</comment>
<dbReference type="STRING" id="1765655.AMR74_01825"/>
<dbReference type="RefSeq" id="WP_053770359.1">
    <property type="nucleotide sequence ID" value="NZ_LIST01000001.1"/>
</dbReference>
<keyword evidence="4 7" id="KW-0238">DNA-binding</keyword>
<evidence type="ECO:0000256" key="1">
    <source>
        <dbReference type="ARBA" id="ARBA00005560"/>
    </source>
</evidence>
<dbReference type="GO" id="GO:0003700">
    <property type="term" value="F:DNA-binding transcription factor activity"/>
    <property type="evidence" value="ECO:0007669"/>
    <property type="project" value="UniProtKB-UniRule"/>
</dbReference>
<evidence type="ECO:0000256" key="6">
    <source>
        <dbReference type="ARBA" id="ARBA00025680"/>
    </source>
</evidence>
<dbReference type="PATRIC" id="fig|1705389.3.peg.640"/>
<evidence type="ECO:0000256" key="4">
    <source>
        <dbReference type="ARBA" id="ARBA00023125"/>
    </source>
</evidence>
<dbReference type="FunFam" id="3.30.310.10:FF:000007">
    <property type="entry name" value="TATA-box-binding protein"/>
    <property type="match status" value="1"/>
</dbReference>
<dbReference type="InterPro" id="IPR012295">
    <property type="entry name" value="TBP_dom_sf"/>
</dbReference>